<dbReference type="EMBL" id="MU825396">
    <property type="protein sequence ID" value="KAJ7394791.1"/>
    <property type="molecule type" value="Genomic_DNA"/>
</dbReference>
<sequence>MMVQAPVVPDPPALAARLDGINAEDVAAALAPGALPPPAANLVPPPHTERIRREDVGKGKKSMAEKIKGSYEPAQNGINKIWAKVKRLQETLNAAKVDQALESVKPLASRPKDLIDPFALLASLEQLVDCARESDHTDRKKFKAIFKKCHPLVYFPNMACVVIHLLGDKEDKDVMQQISKILKSSPTQMAFSPPWDTAASRPPLSSFSGSRVFREIKLATWRIIFL</sequence>
<dbReference type="Proteomes" id="UP001163046">
    <property type="component" value="Unassembled WGS sequence"/>
</dbReference>
<dbReference type="AlphaFoldDB" id="A0A9X0A7D6"/>
<keyword evidence="2" id="KW-1185">Reference proteome</keyword>
<gene>
    <name evidence="1" type="ORF">OS493_000625</name>
</gene>
<comment type="caution">
    <text evidence="1">The sequence shown here is derived from an EMBL/GenBank/DDBJ whole genome shotgun (WGS) entry which is preliminary data.</text>
</comment>
<dbReference type="OrthoDB" id="5985397at2759"/>
<accession>A0A9X0A7D6</accession>
<protein>
    <submittedName>
        <fullName evidence="1">Uncharacterized protein</fullName>
    </submittedName>
</protein>
<evidence type="ECO:0000313" key="2">
    <source>
        <dbReference type="Proteomes" id="UP001163046"/>
    </source>
</evidence>
<proteinExistence type="predicted"/>
<reference evidence="1" key="1">
    <citation type="submission" date="2023-01" db="EMBL/GenBank/DDBJ databases">
        <title>Genome assembly of the deep-sea coral Lophelia pertusa.</title>
        <authorList>
            <person name="Herrera S."/>
            <person name="Cordes E."/>
        </authorList>
    </citation>
    <scope>NUCLEOTIDE SEQUENCE</scope>
    <source>
        <strain evidence="1">USNM1676648</strain>
        <tissue evidence="1">Polyp</tissue>
    </source>
</reference>
<organism evidence="1 2">
    <name type="scientific">Desmophyllum pertusum</name>
    <dbReference type="NCBI Taxonomy" id="174260"/>
    <lineage>
        <taxon>Eukaryota</taxon>
        <taxon>Metazoa</taxon>
        <taxon>Cnidaria</taxon>
        <taxon>Anthozoa</taxon>
        <taxon>Hexacorallia</taxon>
        <taxon>Scleractinia</taxon>
        <taxon>Caryophylliina</taxon>
        <taxon>Caryophylliidae</taxon>
        <taxon>Desmophyllum</taxon>
    </lineage>
</organism>
<evidence type="ECO:0000313" key="1">
    <source>
        <dbReference type="EMBL" id="KAJ7394791.1"/>
    </source>
</evidence>
<name>A0A9X0A7D6_9CNID</name>